<dbReference type="AlphaFoldDB" id="A0A848MGD8"/>
<comment type="caution">
    <text evidence="2">The sequence shown here is derived from an EMBL/GenBank/DDBJ whole genome shotgun (WGS) entry which is preliminary data.</text>
</comment>
<reference evidence="2 3" key="1">
    <citation type="submission" date="2020-01" db="EMBL/GenBank/DDBJ databases">
        <authorList>
            <person name="Lee S.D."/>
        </authorList>
    </citation>
    <scope>NUCLEOTIDE SEQUENCE [LARGE SCALE GENOMIC DNA]</scope>
    <source>
        <strain evidence="2 3">SAP-1</strain>
    </source>
</reference>
<proteinExistence type="predicted"/>
<evidence type="ECO:0000256" key="1">
    <source>
        <dbReference type="SAM" id="MobiDB-lite"/>
    </source>
</evidence>
<evidence type="ECO:0000313" key="2">
    <source>
        <dbReference type="EMBL" id="NMP27418.1"/>
    </source>
</evidence>
<protein>
    <submittedName>
        <fullName evidence="2">Uncharacterized protein</fullName>
    </submittedName>
</protein>
<gene>
    <name evidence="2" type="ORF">GW590_11130</name>
</gene>
<organism evidence="2 3">
    <name type="scientific">Rouxiella aceris</name>
    <dbReference type="NCBI Taxonomy" id="2703884"/>
    <lineage>
        <taxon>Bacteria</taxon>
        <taxon>Pseudomonadati</taxon>
        <taxon>Pseudomonadota</taxon>
        <taxon>Gammaproteobacteria</taxon>
        <taxon>Enterobacterales</taxon>
        <taxon>Yersiniaceae</taxon>
        <taxon>Rouxiella</taxon>
    </lineage>
</organism>
<accession>A0A848MGD8</accession>
<feature type="region of interest" description="Disordered" evidence="1">
    <location>
        <begin position="41"/>
        <end position="60"/>
    </location>
</feature>
<sequence length="118" mass="12957">MDISLLNTQKCTSNPYTIADVQSATIDYLHDRLAQSKGTIARMPLPFSSPQGPGIRDESSFPATIQKHPVKLPADTNDRKTFLDYLPAKCGSNSKDDKAFDLALLINKLGKNRSSVSF</sequence>
<dbReference type="Proteomes" id="UP000585363">
    <property type="component" value="Unassembled WGS sequence"/>
</dbReference>
<dbReference type="RefSeq" id="WP_169403129.1">
    <property type="nucleotide sequence ID" value="NZ_JAADJU010000005.1"/>
</dbReference>
<reference evidence="2 3" key="2">
    <citation type="submission" date="2020-06" db="EMBL/GenBank/DDBJ databases">
        <title>Polyphasic characterization of a Rahnella strain isolated from tree sap.</title>
        <authorList>
            <person name="Kim I.S."/>
        </authorList>
    </citation>
    <scope>NUCLEOTIDE SEQUENCE [LARGE SCALE GENOMIC DNA]</scope>
    <source>
        <strain evidence="2 3">SAP-1</strain>
    </source>
</reference>
<dbReference type="EMBL" id="JAADJU010000005">
    <property type="protein sequence ID" value="NMP27418.1"/>
    <property type="molecule type" value="Genomic_DNA"/>
</dbReference>
<keyword evidence="3" id="KW-1185">Reference proteome</keyword>
<name>A0A848MGD8_9GAMM</name>
<evidence type="ECO:0000313" key="3">
    <source>
        <dbReference type="Proteomes" id="UP000585363"/>
    </source>
</evidence>